<feature type="signal peptide" evidence="1">
    <location>
        <begin position="1"/>
        <end position="20"/>
    </location>
</feature>
<name>A0A5S3Z5P8_9GAMM</name>
<dbReference type="EMBL" id="PNCG01000005">
    <property type="protein sequence ID" value="TMP87548.1"/>
    <property type="molecule type" value="Genomic_DNA"/>
</dbReference>
<evidence type="ECO:0000313" key="3">
    <source>
        <dbReference type="Proteomes" id="UP000305874"/>
    </source>
</evidence>
<gene>
    <name evidence="2" type="ORF">CWC05_06740</name>
</gene>
<dbReference type="Proteomes" id="UP000305874">
    <property type="component" value="Unassembled WGS sequence"/>
</dbReference>
<dbReference type="PROSITE" id="PS51257">
    <property type="entry name" value="PROKAR_LIPOPROTEIN"/>
    <property type="match status" value="1"/>
</dbReference>
<reference evidence="3" key="2">
    <citation type="submission" date="2019-06" db="EMBL/GenBank/DDBJ databases">
        <title>Co-occurence of chitin degradation, pigmentation and bioactivity in marine Pseudoalteromonas.</title>
        <authorList>
            <person name="Sonnenschein E.C."/>
            <person name="Bech P.K."/>
        </authorList>
    </citation>
    <scope>NUCLEOTIDE SEQUENCE [LARGE SCALE GENOMIC DNA]</scope>
    <source>
        <strain evidence="3">S2897</strain>
    </source>
</reference>
<accession>A0A5S3Z5P8</accession>
<comment type="caution">
    <text evidence="2">The sequence shown here is derived from an EMBL/GenBank/DDBJ whole genome shotgun (WGS) entry which is preliminary data.</text>
</comment>
<feature type="chain" id="PRO_5024439203" evidence="1">
    <location>
        <begin position="21"/>
        <end position="375"/>
    </location>
</feature>
<reference evidence="2 3" key="1">
    <citation type="submission" date="2017-12" db="EMBL/GenBank/DDBJ databases">
        <authorList>
            <person name="Paulsen S."/>
            <person name="Gram L.K."/>
        </authorList>
    </citation>
    <scope>NUCLEOTIDE SEQUENCE [LARGE SCALE GENOMIC DNA]</scope>
    <source>
        <strain evidence="2 3">S2897</strain>
    </source>
</reference>
<organism evidence="2 3">
    <name type="scientific">Pseudoalteromonas ruthenica</name>
    <dbReference type="NCBI Taxonomy" id="151081"/>
    <lineage>
        <taxon>Bacteria</taxon>
        <taxon>Pseudomonadati</taxon>
        <taxon>Pseudomonadota</taxon>
        <taxon>Gammaproteobacteria</taxon>
        <taxon>Alteromonadales</taxon>
        <taxon>Pseudoalteromonadaceae</taxon>
        <taxon>Pseudoalteromonas</taxon>
    </lineage>
</organism>
<dbReference type="AlphaFoldDB" id="A0A5S3Z5P8"/>
<sequence length="375" mass="42960">MKTYLTGIIIALSFSCACFAQQSEPNNIDLATTYIENQCDFEKLLSKGLVLNKWFVEYDKYVTEKALVACRAIFDDKSISPVVTDYWSADDLSEILENNLSELDRAFSLGDVREFDVLKASFNDWQSETTLPIRRGVPMPASFDSRPRNFDTVYFLTTPTGLPRQASERFELKAEQNTYCTNRFSDAKDCVQVFDAFNKINRKLSVFQRLNAAQEHNAYVAIQEAKWDKFSDNSRFQTYIDVAFTSWVYRDHFSRSDDLITPPPLQLYALRPSLVYEHLSDAPNGDRDEVAIALEWLGFNAWDLKIPFGVSVTSVYSDRAEGKSVGHGLTFHVNNSFSFGFANRGSGGNSFYVNFELMDWFGENQDMLKRYRGIR</sequence>
<protein>
    <submittedName>
        <fullName evidence="2">Uncharacterized protein</fullName>
    </submittedName>
</protein>
<evidence type="ECO:0000256" key="1">
    <source>
        <dbReference type="SAM" id="SignalP"/>
    </source>
</evidence>
<proteinExistence type="predicted"/>
<keyword evidence="1" id="KW-0732">Signal</keyword>
<evidence type="ECO:0000313" key="2">
    <source>
        <dbReference type="EMBL" id="TMP87548.1"/>
    </source>
</evidence>